<comment type="caution">
    <text evidence="8">The sequence shown here is derived from an EMBL/GenBank/DDBJ whole genome shotgun (WGS) entry which is preliminary data.</text>
</comment>
<dbReference type="RefSeq" id="WP_380000019.1">
    <property type="nucleotide sequence ID" value="NZ_JBHSGN010000121.1"/>
</dbReference>
<dbReference type="PANTHER" id="PTHR43673">
    <property type="entry name" value="NAD(P)H NITROREDUCTASE YDGI-RELATED"/>
    <property type="match status" value="1"/>
</dbReference>
<evidence type="ECO:0000313" key="9">
    <source>
        <dbReference type="Proteomes" id="UP001596023"/>
    </source>
</evidence>
<keyword evidence="6" id="KW-0560">Oxidoreductase</keyword>
<evidence type="ECO:0000256" key="1">
    <source>
        <dbReference type="ARBA" id="ARBA00001917"/>
    </source>
</evidence>
<evidence type="ECO:0000256" key="4">
    <source>
        <dbReference type="ARBA" id="ARBA00022643"/>
    </source>
</evidence>
<evidence type="ECO:0000256" key="2">
    <source>
        <dbReference type="ARBA" id="ARBA00007118"/>
    </source>
</evidence>
<evidence type="ECO:0000256" key="3">
    <source>
        <dbReference type="ARBA" id="ARBA00022630"/>
    </source>
</evidence>
<feature type="domain" description="Nitroreductase" evidence="7">
    <location>
        <begin position="8"/>
        <end position="185"/>
    </location>
</feature>
<evidence type="ECO:0000259" key="7">
    <source>
        <dbReference type="Pfam" id="PF00881"/>
    </source>
</evidence>
<dbReference type="CDD" id="cd02149">
    <property type="entry name" value="NfsB-like"/>
    <property type="match status" value="1"/>
</dbReference>
<dbReference type="Pfam" id="PF00881">
    <property type="entry name" value="Nitroreductase"/>
    <property type="match status" value="1"/>
</dbReference>
<dbReference type="SUPFAM" id="SSF55469">
    <property type="entry name" value="FMN-dependent nitroreductase-like"/>
    <property type="match status" value="1"/>
</dbReference>
<proteinExistence type="inferred from homology"/>
<comment type="cofactor">
    <cofactor evidence="1">
        <name>FMN</name>
        <dbReference type="ChEBI" id="CHEBI:58210"/>
    </cofactor>
</comment>
<protein>
    <submittedName>
        <fullName evidence="8">NAD(P)H-dependent oxidoreductase</fullName>
    </submittedName>
</protein>
<dbReference type="EMBL" id="JBHSGN010000121">
    <property type="protein sequence ID" value="MFC4676121.1"/>
    <property type="molecule type" value="Genomic_DNA"/>
</dbReference>
<dbReference type="InterPro" id="IPR033878">
    <property type="entry name" value="NfsB-like"/>
</dbReference>
<evidence type="ECO:0000313" key="8">
    <source>
        <dbReference type="EMBL" id="MFC4676121.1"/>
    </source>
</evidence>
<comment type="similarity">
    <text evidence="2">Belongs to the nitroreductase family.</text>
</comment>
<accession>A0ABV9L1J0</accession>
<sequence length="211" mass="24226">MNLLDTFKWRYATKKFDPTKKVDQKLVNEIVEAAWLAPTSSGLQPFQVIEITNQELKEKMIPIAYNQQQVADASHVLVFAAWDNYTSQRIDNIYKHTTEGRGQDPGRYNDYTDRLKKAYLSRPSEVNFEHAARQSYIAFGFAIAMAAELNVDSTPMEGFDNDALDNLLGLRELGLRSVTVLPLGYRDEANDWLVNLKKVRHPKNEFLIELK</sequence>
<organism evidence="8 9">
    <name type="scientific">Dysgonomonas termitidis</name>
    <dbReference type="NCBI Taxonomy" id="1516126"/>
    <lineage>
        <taxon>Bacteria</taxon>
        <taxon>Pseudomonadati</taxon>
        <taxon>Bacteroidota</taxon>
        <taxon>Bacteroidia</taxon>
        <taxon>Bacteroidales</taxon>
        <taxon>Dysgonomonadaceae</taxon>
        <taxon>Dysgonomonas</taxon>
    </lineage>
</organism>
<keyword evidence="5" id="KW-0521">NADP</keyword>
<evidence type="ECO:0000256" key="6">
    <source>
        <dbReference type="ARBA" id="ARBA00023002"/>
    </source>
</evidence>
<dbReference type="Proteomes" id="UP001596023">
    <property type="component" value="Unassembled WGS sequence"/>
</dbReference>
<dbReference type="Gene3D" id="3.40.109.10">
    <property type="entry name" value="NADH Oxidase"/>
    <property type="match status" value="1"/>
</dbReference>
<name>A0ABV9L1J0_9BACT</name>
<keyword evidence="3" id="KW-0285">Flavoprotein</keyword>
<dbReference type="InterPro" id="IPR000415">
    <property type="entry name" value="Nitroreductase-like"/>
</dbReference>
<keyword evidence="9" id="KW-1185">Reference proteome</keyword>
<keyword evidence="4" id="KW-0288">FMN</keyword>
<gene>
    <name evidence="8" type="ORF">ACFO6W_20765</name>
</gene>
<dbReference type="PANTHER" id="PTHR43673:SF2">
    <property type="entry name" value="NITROREDUCTASE"/>
    <property type="match status" value="1"/>
</dbReference>
<reference evidence="9" key="1">
    <citation type="journal article" date="2019" name="Int. J. Syst. Evol. Microbiol.">
        <title>The Global Catalogue of Microorganisms (GCM) 10K type strain sequencing project: providing services to taxonomists for standard genome sequencing and annotation.</title>
        <authorList>
            <consortium name="The Broad Institute Genomics Platform"/>
            <consortium name="The Broad Institute Genome Sequencing Center for Infectious Disease"/>
            <person name="Wu L."/>
            <person name="Ma J."/>
        </authorList>
    </citation>
    <scope>NUCLEOTIDE SEQUENCE [LARGE SCALE GENOMIC DNA]</scope>
    <source>
        <strain evidence="9">CCUG 66188</strain>
    </source>
</reference>
<evidence type="ECO:0000256" key="5">
    <source>
        <dbReference type="ARBA" id="ARBA00022857"/>
    </source>
</evidence>
<dbReference type="InterPro" id="IPR029479">
    <property type="entry name" value="Nitroreductase"/>
</dbReference>